<protein>
    <recommendedName>
        <fullName evidence="3 13">Telomerase reverse transcriptase</fullName>
        <ecNumber evidence="2 13">2.7.7.49</ecNumber>
    </recommendedName>
    <alternativeName>
        <fullName evidence="13">Telomerase catalytic subunit</fullName>
    </alternativeName>
</protein>
<dbReference type="PANTHER" id="PTHR12066">
    <property type="entry name" value="TELOMERASE REVERSE TRANSCRIPTASE"/>
    <property type="match status" value="1"/>
</dbReference>
<dbReference type="PROSITE" id="PS50086">
    <property type="entry name" value="TBC_RABGAP"/>
    <property type="match status" value="1"/>
</dbReference>
<comment type="subcellular location">
    <subcellularLocation>
        <location evidence="13">Nucleus</location>
    </subcellularLocation>
    <subcellularLocation>
        <location evidence="13">Chromosome</location>
        <location evidence="13">Telomere</location>
    </subcellularLocation>
</comment>
<keyword evidence="9 13" id="KW-0779">Telomere</keyword>
<dbReference type="CDD" id="cd01648">
    <property type="entry name" value="TERT"/>
    <property type="match status" value="1"/>
</dbReference>
<dbReference type="EMBL" id="VIBQ01000009">
    <property type="protein sequence ID" value="KAB8336764.1"/>
    <property type="molecule type" value="Genomic_DNA"/>
</dbReference>
<comment type="similarity">
    <text evidence="1 13">Belongs to the reverse transcriptase family. Telomerase subfamily.</text>
</comment>
<evidence type="ECO:0000256" key="9">
    <source>
        <dbReference type="ARBA" id="ARBA00022895"/>
    </source>
</evidence>
<feature type="compositionally biased region" description="Low complexity" evidence="14">
    <location>
        <begin position="992"/>
        <end position="1001"/>
    </location>
</feature>
<dbReference type="Gene3D" id="1.10.8.270">
    <property type="entry name" value="putative rabgap domain of human tbc1 domain family member 14 like domains"/>
    <property type="match status" value="1"/>
</dbReference>
<keyword evidence="8 13" id="KW-0460">Magnesium</keyword>
<evidence type="ECO:0000256" key="10">
    <source>
        <dbReference type="ARBA" id="ARBA00022918"/>
    </source>
</evidence>
<gene>
    <name evidence="17" type="ORF">FH972_021073</name>
</gene>
<dbReference type="InterPro" id="IPR000195">
    <property type="entry name" value="Rab-GAP-TBC_dom"/>
</dbReference>
<evidence type="ECO:0000259" key="16">
    <source>
        <dbReference type="PROSITE" id="PS50878"/>
    </source>
</evidence>
<dbReference type="Gene3D" id="1.10.10.750">
    <property type="entry name" value="Ypt/Rab-GAP domain of gyp1p, domain 1"/>
    <property type="match status" value="1"/>
</dbReference>
<feature type="domain" description="Reverse transcriptase" evidence="16">
    <location>
        <begin position="610"/>
        <end position="946"/>
    </location>
</feature>
<name>A0A5N6KNH0_9ROSI</name>
<comment type="function">
    <text evidence="13">Telomerase is a ribonucleoprotein enzyme essential for the replication of chromosome termini in most eukaryotes. It elongates telomeres. It is a reverse transcriptase that adds simple sequence repeats to chromosome ends by copying a template sequence within the RNA component of the enzyme.</text>
</comment>
<dbReference type="PROSITE" id="PS50878">
    <property type="entry name" value="RT_POL"/>
    <property type="match status" value="1"/>
</dbReference>
<evidence type="ECO:0000256" key="1">
    <source>
        <dbReference type="ARBA" id="ARBA00008001"/>
    </source>
</evidence>
<feature type="compositionally biased region" description="Basic and acidic residues" evidence="14">
    <location>
        <begin position="1317"/>
        <end position="1326"/>
    </location>
</feature>
<keyword evidence="4 13" id="KW-0158">Chromosome</keyword>
<evidence type="ECO:0000259" key="15">
    <source>
        <dbReference type="PROSITE" id="PS50086"/>
    </source>
</evidence>
<keyword evidence="5 13" id="KW-0808">Transferase</keyword>
<dbReference type="GO" id="GO:0003720">
    <property type="term" value="F:telomerase activity"/>
    <property type="evidence" value="ECO:0007669"/>
    <property type="project" value="InterPro"/>
</dbReference>
<dbReference type="Gene3D" id="1.10.132.70">
    <property type="match status" value="1"/>
</dbReference>
<dbReference type="Gene3D" id="3.30.70.2630">
    <property type="match status" value="1"/>
</dbReference>
<dbReference type="SUPFAM" id="SSF47923">
    <property type="entry name" value="Ypt/Rab-GAP domain of gyp1p"/>
    <property type="match status" value="1"/>
</dbReference>
<dbReference type="Pfam" id="PF00566">
    <property type="entry name" value="RabGAP-TBC"/>
    <property type="match status" value="1"/>
</dbReference>
<evidence type="ECO:0000256" key="2">
    <source>
        <dbReference type="ARBA" id="ARBA00012493"/>
    </source>
</evidence>
<evidence type="ECO:0000256" key="11">
    <source>
        <dbReference type="ARBA" id="ARBA00023242"/>
    </source>
</evidence>
<dbReference type="GO" id="GO:0070034">
    <property type="term" value="F:telomerase RNA binding"/>
    <property type="evidence" value="ECO:0007669"/>
    <property type="project" value="TreeGrafter"/>
</dbReference>
<feature type="compositionally biased region" description="Acidic residues" evidence="14">
    <location>
        <begin position="1234"/>
        <end position="1247"/>
    </location>
</feature>
<dbReference type="EC" id="2.7.7.49" evidence="2 13"/>
<dbReference type="GO" id="GO:0007004">
    <property type="term" value="P:telomere maintenance via telomerase"/>
    <property type="evidence" value="ECO:0007669"/>
    <property type="project" value="TreeGrafter"/>
</dbReference>
<feature type="domain" description="Rab-GAP TBC" evidence="15">
    <location>
        <begin position="1445"/>
        <end position="1662"/>
    </location>
</feature>
<evidence type="ECO:0000256" key="12">
    <source>
        <dbReference type="ARBA" id="ARBA00048173"/>
    </source>
</evidence>
<dbReference type="GO" id="GO:0042162">
    <property type="term" value="F:telomeric DNA binding"/>
    <property type="evidence" value="ECO:0007669"/>
    <property type="project" value="TreeGrafter"/>
</dbReference>
<reference evidence="17 18" key="1">
    <citation type="submission" date="2019-06" db="EMBL/GenBank/DDBJ databases">
        <title>A chromosomal-level reference genome of Carpinus fangiana (Coryloideae, Betulaceae).</title>
        <authorList>
            <person name="Yang X."/>
            <person name="Wang Z."/>
            <person name="Zhang L."/>
            <person name="Hao G."/>
            <person name="Liu J."/>
            <person name="Yang Y."/>
        </authorList>
    </citation>
    <scope>NUCLEOTIDE SEQUENCE [LARGE SCALE GENOMIC DNA]</scope>
    <source>
        <strain evidence="17">Cfa_2016G</strain>
        <tissue evidence="17">Leaf</tissue>
    </source>
</reference>
<keyword evidence="7 13" id="KW-0479">Metal-binding</keyword>
<keyword evidence="6 13" id="KW-0548">Nucleotidyltransferase</keyword>
<keyword evidence="18" id="KW-1185">Reference proteome</keyword>
<keyword evidence="11 13" id="KW-0539">Nucleus</keyword>
<dbReference type="Gene3D" id="1.10.472.80">
    <property type="entry name" value="Ypt/Rab-GAP domain of gyp1p, domain 3"/>
    <property type="match status" value="1"/>
</dbReference>
<evidence type="ECO:0000313" key="17">
    <source>
        <dbReference type="EMBL" id="KAB8336764.1"/>
    </source>
</evidence>
<feature type="region of interest" description="Disordered" evidence="14">
    <location>
        <begin position="1317"/>
        <end position="1362"/>
    </location>
</feature>
<sequence>MKRKRKSRCTALLPEACKSVSGKRQKLTSHTHVTHPVLDRYYPTLLNLRQHLLSKLPSSSQKRRQRLLKLGKRLSLPSGTGDNNLEAKQEAALCRLLDTTIIGLQNSQAAAKDLQSKDIGEGFVHFSQAQSLTLGTAATVRSSADADYPDVIDFAVWLLFHKAYSSSRPPHMLCHGLQRATQTNQGMASTIPGLRSIHHNEHLEFVKGPLWAKIFRTLGQGGDAVILDLLLRCGVFVAVESAQGAYYQLSGELLSDMSVVEEQVALTSKAQHEAEKLRTGIMQAKQGHKSNATLIPPAIRFVRHRMLYARPAFNAKGDVSLGLRHIHVLNRYKDVSNREHTVHVMKYIFPRQFGLHNVFTSKVDPKETSQLFKDYTLREKEIAWVKHKKNVARGGLNEQKIVDPVPRRLRDNALELTRRLQRLHGRCSYTRLLAHYCPFPEALREGGEMPHFSILATPVAQVSVFSRAVLQNVVPHGFLGEMEIGEHNWSTLLKNVDTFLRARRFESFSLDDMMRGFKIKGIRWLQPASLQQGQNMALSDFTKRQEIMAELIYYIIDSLLIPLIRSNFHVTESGAYKNRIFYFRHDVWRRMTEPFIADLKQSMYEELGNLSALESLGKTASKASQFRLLPKDKGMRTITNLRRRPQTMQNGKIVLGRSINSTLKPAFTVLNFEKDRRPRKFGGSLFSVGGIYEKIRQFRSQLKQEELFGERLYFVKVDVKSCFDSLPQDKLVRLVKKLLASEEYDILRHAEIKPPEGFQALTTKGAMKPARKFVATANTPGEVEGLTSTLAASTKEHGRHSIFVDGVVPQRVERGGIFAAVEDHIKYNLVKVGKRFYRQKQGIAQGSVLSSMLCNLLFADFERRKLGHAAAGRSVMLRLIDDFLLVTTEKAHAEWFLEVMHGGSTEYGIAVKVEKSLTNFETTARGSQVPQLADASTRFPFCGMMIDTRSLDIFKDDSRFTDAGAIAAAEDGQVRSSCRSNCRSKAKANKEQPQQQHAQGPHAHDVARHIAQHAKHGGGEYLPSFGGGVGAELSLSTERAQIAAFRDCEESSMSLDDMPGSPPDLSSSKSSTKSSSLHSASGNSDDFHNVDNFEDISLNDSAPPAHTTLAPLPTPVVRAAPKQRPLMRSIQTTPTPIRRGLNQSTPNLRETPRASGGLSAHSPNIRSPLSSSPSLVLPPTSGGRSISPRHRQRPLSPRSAISSPNSDTQVSPVLRPRRGSSAQRKRRTAKEIEQDYDSDDEIPEEFLIDNIPFSPRPTGPASGVNSPDRYSTPVPSPSPKMTPADETARAKSWDAALLGLSPSMQELTTKLDDHADEVKRNSDPHMPRPVLSGRSVTLPPVQRGDNLIDPLPPSKEKEKILSRTRPSWLPPKCAKEEKKHLKQYQRIMNDFIAAEKRKSAEAEAYSRSREDREASARRTWEMHILPQWEHAMRDSQRTRELWWAGIPANLRGQVWSRAVGNDLHLSKGSYEAALARARALETRLEAKPSKSSQNHEPTHAEITANARSRRSISSQKADIATAFPEHRLFQEGQSFYLRLRDVLAAYAAYRSDTGHVKGVASIAALLLVHLPEPSATFVTLANLLNRPTSLAFCINDHGAKERTYGRVHRAMKYKTPRLHEHTTASLNIKPDDYLGLLCRSLLTSHLEMAEAARVFDVLVFEGDGVLVRAIVGFLGKNEAHLYGDAKDVCNFLGKAAVDSRSGASGATRGDTFIEWVRWAGKEEGARPQPA</sequence>
<dbReference type="PANTHER" id="PTHR12066:SF0">
    <property type="entry name" value="TELOMERASE REVERSE TRANSCRIPTASE"/>
    <property type="match status" value="1"/>
</dbReference>
<evidence type="ECO:0000256" key="3">
    <source>
        <dbReference type="ARBA" id="ARBA00016182"/>
    </source>
</evidence>
<evidence type="ECO:0000256" key="7">
    <source>
        <dbReference type="ARBA" id="ARBA00022723"/>
    </source>
</evidence>
<feature type="compositionally biased region" description="Low complexity" evidence="14">
    <location>
        <begin position="1102"/>
        <end position="1111"/>
    </location>
</feature>
<dbReference type="GO" id="GO:0000333">
    <property type="term" value="C:telomerase catalytic core complex"/>
    <property type="evidence" value="ECO:0007669"/>
    <property type="project" value="TreeGrafter"/>
</dbReference>
<dbReference type="PRINTS" id="PR01365">
    <property type="entry name" value="TELOMERASERT"/>
</dbReference>
<organism evidence="17 18">
    <name type="scientific">Carpinus fangiana</name>
    <dbReference type="NCBI Taxonomy" id="176857"/>
    <lineage>
        <taxon>Eukaryota</taxon>
        <taxon>Viridiplantae</taxon>
        <taxon>Streptophyta</taxon>
        <taxon>Embryophyta</taxon>
        <taxon>Tracheophyta</taxon>
        <taxon>Spermatophyta</taxon>
        <taxon>Magnoliopsida</taxon>
        <taxon>eudicotyledons</taxon>
        <taxon>Gunneridae</taxon>
        <taxon>Pentapetalae</taxon>
        <taxon>rosids</taxon>
        <taxon>fabids</taxon>
        <taxon>Fagales</taxon>
        <taxon>Betulaceae</taxon>
        <taxon>Carpinus</taxon>
    </lineage>
</organism>
<feature type="compositionally biased region" description="Low complexity" evidence="14">
    <location>
        <begin position="1063"/>
        <end position="1081"/>
    </location>
</feature>
<accession>A0A5N6KNH0</accession>
<dbReference type="SMART" id="SM00975">
    <property type="entry name" value="Telomerase_RBD"/>
    <property type="match status" value="1"/>
</dbReference>
<dbReference type="GO" id="GO:0000781">
    <property type="term" value="C:chromosome, telomeric region"/>
    <property type="evidence" value="ECO:0007669"/>
    <property type="project" value="UniProtKB-SubCell"/>
</dbReference>
<feature type="compositionally biased region" description="Low complexity" evidence="14">
    <location>
        <begin position="1162"/>
        <end position="1181"/>
    </location>
</feature>
<comment type="catalytic activity">
    <reaction evidence="12 13">
        <text>DNA(n) + a 2'-deoxyribonucleoside 5'-triphosphate = DNA(n+1) + diphosphate</text>
        <dbReference type="Rhea" id="RHEA:22508"/>
        <dbReference type="Rhea" id="RHEA-COMP:17339"/>
        <dbReference type="Rhea" id="RHEA-COMP:17340"/>
        <dbReference type="ChEBI" id="CHEBI:33019"/>
        <dbReference type="ChEBI" id="CHEBI:61560"/>
        <dbReference type="ChEBI" id="CHEBI:173112"/>
        <dbReference type="EC" id="2.7.7.49"/>
    </reaction>
</comment>
<evidence type="ECO:0000256" key="13">
    <source>
        <dbReference type="RuleBase" id="RU365061"/>
    </source>
</evidence>
<evidence type="ECO:0000256" key="14">
    <source>
        <dbReference type="SAM" id="MobiDB-lite"/>
    </source>
</evidence>
<feature type="region of interest" description="Disordered" evidence="14">
    <location>
        <begin position="1048"/>
        <end position="1288"/>
    </location>
</feature>
<feature type="region of interest" description="Disordered" evidence="14">
    <location>
        <begin position="1486"/>
        <end position="1511"/>
    </location>
</feature>
<feature type="compositionally biased region" description="Polar residues" evidence="14">
    <location>
        <begin position="1199"/>
        <end position="1211"/>
    </location>
</feature>
<dbReference type="GO" id="GO:0046872">
    <property type="term" value="F:metal ion binding"/>
    <property type="evidence" value="ECO:0007669"/>
    <property type="project" value="UniProtKB-KW"/>
</dbReference>
<keyword evidence="10 13" id="KW-0695">RNA-directed DNA polymerase</keyword>
<dbReference type="Pfam" id="PF12009">
    <property type="entry name" value="Telomerase_RBD"/>
    <property type="match status" value="1"/>
</dbReference>
<evidence type="ECO:0000256" key="5">
    <source>
        <dbReference type="ARBA" id="ARBA00022679"/>
    </source>
</evidence>
<proteinExistence type="inferred from homology"/>
<evidence type="ECO:0000256" key="8">
    <source>
        <dbReference type="ARBA" id="ARBA00022842"/>
    </source>
</evidence>
<comment type="caution">
    <text evidence="17">The sequence shown here is derived from an EMBL/GenBank/DDBJ whole genome shotgun (WGS) entry which is preliminary data.</text>
</comment>
<feature type="region of interest" description="Disordered" evidence="14">
    <location>
        <begin position="980"/>
        <end position="1007"/>
    </location>
</feature>
<evidence type="ECO:0000313" key="18">
    <source>
        <dbReference type="Proteomes" id="UP000327013"/>
    </source>
</evidence>
<dbReference type="SMART" id="SM00164">
    <property type="entry name" value="TBC"/>
    <property type="match status" value="1"/>
</dbReference>
<dbReference type="InterPro" id="IPR035969">
    <property type="entry name" value="Rab-GAP_TBC_sf"/>
</dbReference>
<dbReference type="InterPro" id="IPR003545">
    <property type="entry name" value="Telomerase_RT"/>
</dbReference>
<evidence type="ECO:0000256" key="4">
    <source>
        <dbReference type="ARBA" id="ARBA00022454"/>
    </source>
</evidence>
<feature type="compositionally biased region" description="Basic residues" evidence="14">
    <location>
        <begin position="1215"/>
        <end position="1228"/>
    </location>
</feature>
<feature type="compositionally biased region" description="Polar residues" evidence="14">
    <location>
        <begin position="1129"/>
        <end position="1148"/>
    </location>
</feature>
<dbReference type="OrthoDB" id="289721at2759"/>
<evidence type="ECO:0000256" key="6">
    <source>
        <dbReference type="ARBA" id="ARBA00022695"/>
    </source>
</evidence>
<dbReference type="Proteomes" id="UP000327013">
    <property type="component" value="Unassembled WGS sequence"/>
</dbReference>
<dbReference type="InterPro" id="IPR000477">
    <property type="entry name" value="RT_dom"/>
</dbReference>
<dbReference type="InterPro" id="IPR021891">
    <property type="entry name" value="Telomerase_RBD"/>
</dbReference>